<evidence type="ECO:0000256" key="3">
    <source>
        <dbReference type="ARBA" id="ARBA00023125"/>
    </source>
</evidence>
<dbReference type="SMART" id="SM00422">
    <property type="entry name" value="HTH_MERR"/>
    <property type="match status" value="1"/>
</dbReference>
<keyword evidence="7" id="KW-1185">Reference proteome</keyword>
<dbReference type="InterPro" id="IPR000551">
    <property type="entry name" value="MerR-type_HTH_dom"/>
</dbReference>
<keyword evidence="4" id="KW-0804">Transcription</keyword>
<organism evidence="6 7">
    <name type="scientific">Actinoplanes subglobosus</name>
    <dbReference type="NCBI Taxonomy" id="1547892"/>
    <lineage>
        <taxon>Bacteria</taxon>
        <taxon>Bacillati</taxon>
        <taxon>Actinomycetota</taxon>
        <taxon>Actinomycetes</taxon>
        <taxon>Micromonosporales</taxon>
        <taxon>Micromonosporaceae</taxon>
        <taxon>Actinoplanes</taxon>
    </lineage>
</organism>
<reference evidence="7" key="1">
    <citation type="journal article" date="2019" name="Int. J. Syst. Evol. Microbiol.">
        <title>The Global Catalogue of Microorganisms (GCM) 10K type strain sequencing project: providing services to taxonomists for standard genome sequencing and annotation.</title>
        <authorList>
            <consortium name="The Broad Institute Genomics Platform"/>
            <consortium name="The Broad Institute Genome Sequencing Center for Infectious Disease"/>
            <person name="Wu L."/>
            <person name="Ma J."/>
        </authorList>
    </citation>
    <scope>NUCLEOTIDE SEQUENCE [LARGE SCALE GENOMIC DNA]</scope>
    <source>
        <strain evidence="7">TBRC 5832</strain>
    </source>
</reference>
<accession>A0ABV8J512</accession>
<dbReference type="PRINTS" id="PR00040">
    <property type="entry name" value="HTHMERR"/>
</dbReference>
<dbReference type="PROSITE" id="PS50937">
    <property type="entry name" value="HTH_MERR_2"/>
    <property type="match status" value="1"/>
</dbReference>
<sequence length="122" mass="13499">MRIGELAKAAGVSTRALRYYEEQGLLPAERRGNGYREYGEEAVRLVAFIQDLYSAGLPSEVVREILPCAGTAGPTGDCGALQARVREVRDRLARQERQITDRREMLDRYLSGVETPAGFPVA</sequence>
<evidence type="ECO:0000313" key="7">
    <source>
        <dbReference type="Proteomes" id="UP001595867"/>
    </source>
</evidence>
<dbReference type="EMBL" id="JBHSBL010000028">
    <property type="protein sequence ID" value="MFC4071374.1"/>
    <property type="molecule type" value="Genomic_DNA"/>
</dbReference>
<keyword evidence="1" id="KW-0678">Repressor</keyword>
<dbReference type="PANTHER" id="PTHR30204">
    <property type="entry name" value="REDOX-CYCLING DRUG-SENSING TRANSCRIPTIONAL ACTIVATOR SOXR"/>
    <property type="match status" value="1"/>
</dbReference>
<dbReference type="Pfam" id="PF13411">
    <property type="entry name" value="MerR_1"/>
    <property type="match status" value="1"/>
</dbReference>
<protein>
    <submittedName>
        <fullName evidence="6">MerR family transcriptional regulator</fullName>
    </submittedName>
</protein>
<feature type="domain" description="HTH merR-type" evidence="5">
    <location>
        <begin position="1"/>
        <end position="68"/>
    </location>
</feature>
<keyword evidence="2" id="KW-0805">Transcription regulation</keyword>
<dbReference type="PROSITE" id="PS00552">
    <property type="entry name" value="HTH_MERR_1"/>
    <property type="match status" value="1"/>
</dbReference>
<evidence type="ECO:0000256" key="4">
    <source>
        <dbReference type="ARBA" id="ARBA00023163"/>
    </source>
</evidence>
<evidence type="ECO:0000313" key="6">
    <source>
        <dbReference type="EMBL" id="MFC4071374.1"/>
    </source>
</evidence>
<keyword evidence="3" id="KW-0238">DNA-binding</keyword>
<dbReference type="SUPFAM" id="SSF46955">
    <property type="entry name" value="Putative DNA-binding domain"/>
    <property type="match status" value="1"/>
</dbReference>
<evidence type="ECO:0000256" key="2">
    <source>
        <dbReference type="ARBA" id="ARBA00023015"/>
    </source>
</evidence>
<dbReference type="Proteomes" id="UP001595867">
    <property type="component" value="Unassembled WGS sequence"/>
</dbReference>
<gene>
    <name evidence="6" type="ORF">ACFO0C_41115</name>
</gene>
<name>A0ABV8J512_9ACTN</name>
<evidence type="ECO:0000259" key="5">
    <source>
        <dbReference type="PROSITE" id="PS50937"/>
    </source>
</evidence>
<dbReference type="CDD" id="cd01282">
    <property type="entry name" value="HTH_MerR-like_sg3"/>
    <property type="match status" value="1"/>
</dbReference>
<dbReference type="InterPro" id="IPR009061">
    <property type="entry name" value="DNA-bd_dom_put_sf"/>
</dbReference>
<dbReference type="RefSeq" id="WP_378072246.1">
    <property type="nucleotide sequence ID" value="NZ_JBHSBL010000028.1"/>
</dbReference>
<dbReference type="PANTHER" id="PTHR30204:SF69">
    <property type="entry name" value="MERR-FAMILY TRANSCRIPTIONAL REGULATOR"/>
    <property type="match status" value="1"/>
</dbReference>
<dbReference type="InterPro" id="IPR047057">
    <property type="entry name" value="MerR_fam"/>
</dbReference>
<comment type="caution">
    <text evidence="6">The sequence shown here is derived from an EMBL/GenBank/DDBJ whole genome shotgun (WGS) entry which is preliminary data.</text>
</comment>
<proteinExistence type="predicted"/>
<dbReference type="Gene3D" id="1.10.1660.10">
    <property type="match status" value="1"/>
</dbReference>
<evidence type="ECO:0000256" key="1">
    <source>
        <dbReference type="ARBA" id="ARBA00022491"/>
    </source>
</evidence>